<evidence type="ECO:0000256" key="1">
    <source>
        <dbReference type="ARBA" id="ARBA00022723"/>
    </source>
</evidence>
<dbReference type="GO" id="GO:0046872">
    <property type="term" value="F:metal ion binding"/>
    <property type="evidence" value="ECO:0007669"/>
    <property type="project" value="UniProtKB-KW"/>
</dbReference>
<name>Q10XJ0_TRIEI</name>
<evidence type="ECO:0000313" key="3">
    <source>
        <dbReference type="EMBL" id="ABG53034.1"/>
    </source>
</evidence>
<dbReference type="eggNOG" id="COG5274">
    <property type="taxonomic scope" value="Bacteria"/>
</dbReference>
<dbReference type="PANTHER" id="PTHR28657:SF5">
    <property type="entry name" value="INDOLEAMINE 2,3-DIOXYGENASE"/>
    <property type="match status" value="1"/>
</dbReference>
<dbReference type="GO" id="GO:0019441">
    <property type="term" value="P:L-tryptophan catabolic process to kynurenine"/>
    <property type="evidence" value="ECO:0007669"/>
    <property type="project" value="InterPro"/>
</dbReference>
<dbReference type="Gene3D" id="1.20.58.480">
    <property type="match status" value="1"/>
</dbReference>
<dbReference type="InterPro" id="IPR037217">
    <property type="entry name" value="Trp/Indoleamine_2_3_dOase-like"/>
</dbReference>
<dbReference type="GO" id="GO:0016491">
    <property type="term" value="F:oxidoreductase activity"/>
    <property type="evidence" value="ECO:0007669"/>
    <property type="project" value="UniProtKB-ARBA"/>
</dbReference>
<organism evidence="3">
    <name type="scientific">Trichodesmium erythraeum (strain IMS101)</name>
    <dbReference type="NCBI Taxonomy" id="203124"/>
    <lineage>
        <taxon>Bacteria</taxon>
        <taxon>Bacillati</taxon>
        <taxon>Cyanobacteriota</taxon>
        <taxon>Cyanophyceae</taxon>
        <taxon>Oscillatoriophycideae</taxon>
        <taxon>Oscillatoriales</taxon>
        <taxon>Microcoleaceae</taxon>
        <taxon>Trichodesmium</taxon>
    </lineage>
</organism>
<dbReference type="AlphaFoldDB" id="Q10XJ0"/>
<evidence type="ECO:0000256" key="2">
    <source>
        <dbReference type="ARBA" id="ARBA00023004"/>
    </source>
</evidence>
<dbReference type="EMBL" id="CP000393">
    <property type="protein sequence ID" value="ABG53034.1"/>
    <property type="molecule type" value="Genomic_DNA"/>
</dbReference>
<sequence>MLSARDKSDELAEEKDAVSLTIVLREMANTIVNIKDVFMTTEKIVSPEIFRKYIRQFLKGWHNNLELVYQGTEINASVLRGETGSKSIAMPLLDRIMGCMSLDPVQRKILNEKQELPVELVLENYYGFVNYMPAPHRNFLEETYHKSLVRNFVMDNNSPDLREAYNNCIDKILLMRTNHLKMIPKYISNPGENNNTVYGTGGTSYRTYLGTLRNVTESAAINNKNTAKI</sequence>
<dbReference type="STRING" id="203124.Tery_4014"/>
<gene>
    <name evidence="3" type="ordered locus">Tery_4014</name>
</gene>
<proteinExistence type="predicted"/>
<dbReference type="SUPFAM" id="SSF140959">
    <property type="entry name" value="Indolic compounds 2,3-dioxygenase-like"/>
    <property type="match status" value="1"/>
</dbReference>
<dbReference type="Pfam" id="PF01231">
    <property type="entry name" value="IDO"/>
    <property type="match status" value="1"/>
</dbReference>
<keyword evidence="2" id="KW-0408">Iron</keyword>
<dbReference type="InterPro" id="IPR000898">
    <property type="entry name" value="Indolamine_dOase"/>
</dbReference>
<dbReference type="GO" id="GO:0020037">
    <property type="term" value="F:heme binding"/>
    <property type="evidence" value="ECO:0007669"/>
    <property type="project" value="InterPro"/>
</dbReference>
<dbReference type="HOGENOM" id="CLU_1209368_0_0_3"/>
<dbReference type="OrthoDB" id="505370at2"/>
<reference evidence="3" key="1">
    <citation type="submission" date="2006-06" db="EMBL/GenBank/DDBJ databases">
        <title>Complete sequence of Trichodesmium erythraeum IMS101.</title>
        <authorList>
            <consortium name="US DOE Joint Genome Institute"/>
            <person name="Copeland A."/>
            <person name="Lucas S."/>
            <person name="Lapidus A."/>
            <person name="Barry K."/>
            <person name="Detter J.C."/>
            <person name="Glavina del Rio T."/>
            <person name="Hammon N."/>
            <person name="Israni S."/>
            <person name="Dalin E."/>
            <person name="Tice H."/>
            <person name="Pitluck S."/>
            <person name="Kiss H."/>
            <person name="Munk A.C."/>
            <person name="Brettin T."/>
            <person name="Bruce D."/>
            <person name="Han C."/>
            <person name="Tapia R."/>
            <person name="Gilna P."/>
            <person name="Schmutz J."/>
            <person name="Larimer F."/>
            <person name="Land M."/>
            <person name="Hauser L."/>
            <person name="Kyrpides N."/>
            <person name="Kim E."/>
            <person name="Richardson P."/>
        </authorList>
    </citation>
    <scope>NUCLEOTIDE SEQUENCE [LARGE SCALE GENOMIC DNA]</scope>
    <source>
        <strain evidence="3">IMS101</strain>
    </source>
</reference>
<accession>Q10XJ0</accession>
<dbReference type="KEGG" id="ter:Tery_4014"/>
<protein>
    <submittedName>
        <fullName evidence="3">Uncharacterized protein</fullName>
    </submittedName>
</protein>
<dbReference type="RefSeq" id="WP_011613364.1">
    <property type="nucleotide sequence ID" value="NC_008312.1"/>
</dbReference>
<dbReference type="PANTHER" id="PTHR28657">
    <property type="entry name" value="INDOLEAMINE 2,3-DIOXYGENASE"/>
    <property type="match status" value="1"/>
</dbReference>
<keyword evidence="1" id="KW-0479">Metal-binding</keyword>